<dbReference type="Gene3D" id="1.10.1660.10">
    <property type="match status" value="1"/>
</dbReference>
<name>A0A4R3MRA5_9FIRM</name>
<dbReference type="Gene3D" id="1.10.490.50">
    <property type="entry name" value="Antibiotic binding domain of TipA-like multidrug resistance regulators"/>
    <property type="match status" value="1"/>
</dbReference>
<gene>
    <name evidence="6" type="ORF">EDC18_101339</name>
</gene>
<keyword evidence="1" id="KW-0805">Transcription regulation</keyword>
<dbReference type="InterPro" id="IPR009061">
    <property type="entry name" value="DNA-bd_dom_put_sf"/>
</dbReference>
<dbReference type="SUPFAM" id="SSF46955">
    <property type="entry name" value="Putative DNA-binding domain"/>
    <property type="match status" value="1"/>
</dbReference>
<keyword evidence="2" id="KW-0238">DNA-binding</keyword>
<evidence type="ECO:0000256" key="2">
    <source>
        <dbReference type="ARBA" id="ARBA00023125"/>
    </source>
</evidence>
<dbReference type="CDD" id="cd01106">
    <property type="entry name" value="HTH_TipAL-Mta"/>
    <property type="match status" value="1"/>
</dbReference>
<dbReference type="InterPro" id="IPR036244">
    <property type="entry name" value="TipA-like_antibiotic-bd"/>
</dbReference>
<dbReference type="PANTHER" id="PTHR30204:SF90">
    <property type="entry name" value="HTH-TYPE TRANSCRIPTIONAL ACTIVATOR MTA"/>
    <property type="match status" value="1"/>
</dbReference>
<dbReference type="AlphaFoldDB" id="A0A4R3MRA5"/>
<dbReference type="Proteomes" id="UP000294902">
    <property type="component" value="Unassembled WGS sequence"/>
</dbReference>
<dbReference type="RefSeq" id="WP_132249609.1">
    <property type="nucleotide sequence ID" value="NZ_SMAL01000001.1"/>
</dbReference>
<evidence type="ECO:0000313" key="6">
    <source>
        <dbReference type="EMBL" id="TCT17043.1"/>
    </source>
</evidence>
<evidence type="ECO:0000259" key="5">
    <source>
        <dbReference type="PROSITE" id="PS50937"/>
    </source>
</evidence>
<keyword evidence="3" id="KW-0010">Activator</keyword>
<dbReference type="Pfam" id="PF13411">
    <property type="entry name" value="MerR_1"/>
    <property type="match status" value="1"/>
</dbReference>
<evidence type="ECO:0000256" key="4">
    <source>
        <dbReference type="ARBA" id="ARBA00023163"/>
    </source>
</evidence>
<dbReference type="EMBL" id="SMAL01000001">
    <property type="protein sequence ID" value="TCT17043.1"/>
    <property type="molecule type" value="Genomic_DNA"/>
</dbReference>
<evidence type="ECO:0000256" key="1">
    <source>
        <dbReference type="ARBA" id="ARBA00023015"/>
    </source>
</evidence>
<dbReference type="InterPro" id="IPR047057">
    <property type="entry name" value="MerR_fam"/>
</dbReference>
<keyword evidence="7" id="KW-1185">Reference proteome</keyword>
<dbReference type="GO" id="GO:0003677">
    <property type="term" value="F:DNA binding"/>
    <property type="evidence" value="ECO:0007669"/>
    <property type="project" value="UniProtKB-KW"/>
</dbReference>
<dbReference type="OrthoDB" id="9814833at2"/>
<dbReference type="SUPFAM" id="SSF89082">
    <property type="entry name" value="Antibiotic binding domain of TipA-like multidrug resistance regulators"/>
    <property type="match status" value="1"/>
</dbReference>
<accession>A0A4R3MRA5</accession>
<dbReference type="PANTHER" id="PTHR30204">
    <property type="entry name" value="REDOX-CYCLING DRUG-SENSING TRANSCRIPTIONAL ACTIVATOR SOXR"/>
    <property type="match status" value="1"/>
</dbReference>
<protein>
    <submittedName>
        <fullName evidence="6">MerR family transcriptional regulator</fullName>
    </submittedName>
</protein>
<dbReference type="PROSITE" id="PS50937">
    <property type="entry name" value="HTH_MERR_2"/>
    <property type="match status" value="1"/>
</dbReference>
<dbReference type="GO" id="GO:0003700">
    <property type="term" value="F:DNA-binding transcription factor activity"/>
    <property type="evidence" value="ECO:0007669"/>
    <property type="project" value="InterPro"/>
</dbReference>
<dbReference type="Pfam" id="PF07739">
    <property type="entry name" value="TipAS"/>
    <property type="match status" value="1"/>
</dbReference>
<keyword evidence="4" id="KW-0804">Transcription</keyword>
<dbReference type="InterPro" id="IPR000551">
    <property type="entry name" value="MerR-type_HTH_dom"/>
</dbReference>
<dbReference type="PRINTS" id="PR00040">
    <property type="entry name" value="HTHMERR"/>
</dbReference>
<organism evidence="6 7">
    <name type="scientific">Natranaerovirga pectinivora</name>
    <dbReference type="NCBI Taxonomy" id="682400"/>
    <lineage>
        <taxon>Bacteria</taxon>
        <taxon>Bacillati</taxon>
        <taxon>Bacillota</taxon>
        <taxon>Clostridia</taxon>
        <taxon>Lachnospirales</taxon>
        <taxon>Natranaerovirgaceae</taxon>
        <taxon>Natranaerovirga</taxon>
    </lineage>
</organism>
<sequence length="250" mass="29228">MEYTVNKLAKLAGISTRTLRYYDEVGILKPARINSSGYRIYGREEVDQLQQILFFRALDVSIDRIKDMMTSPSYNRIETLKDHHNKLLIKRNHLDKLIENVEKTIESDERSMVMSDKEKFEGFKQKMIEDNEKKYGKEIREQYGEDALKASNKQFKNMSQEQYAEFEALGEKILIQLEKAFQEGDPTSELAREVADLHKQWLTFAWGSYSKEAHANIGRMYVEDERFTAFYDKKQPGLAAFLCDAISVYT</sequence>
<dbReference type="SMART" id="SM00422">
    <property type="entry name" value="HTH_MERR"/>
    <property type="match status" value="1"/>
</dbReference>
<comment type="caution">
    <text evidence="6">The sequence shown here is derived from an EMBL/GenBank/DDBJ whole genome shotgun (WGS) entry which is preliminary data.</text>
</comment>
<evidence type="ECO:0000256" key="3">
    <source>
        <dbReference type="ARBA" id="ARBA00023159"/>
    </source>
</evidence>
<reference evidence="6 7" key="1">
    <citation type="submission" date="2019-03" db="EMBL/GenBank/DDBJ databases">
        <title>Genomic Encyclopedia of Type Strains, Phase IV (KMG-IV): sequencing the most valuable type-strain genomes for metagenomic binning, comparative biology and taxonomic classification.</title>
        <authorList>
            <person name="Goeker M."/>
        </authorList>
    </citation>
    <scope>NUCLEOTIDE SEQUENCE [LARGE SCALE GENOMIC DNA]</scope>
    <source>
        <strain evidence="6 7">DSM 24629</strain>
    </source>
</reference>
<dbReference type="InterPro" id="IPR012925">
    <property type="entry name" value="TipAS_dom"/>
</dbReference>
<proteinExistence type="predicted"/>
<feature type="domain" description="HTH merR-type" evidence="5">
    <location>
        <begin position="1"/>
        <end position="71"/>
    </location>
</feature>
<evidence type="ECO:0000313" key="7">
    <source>
        <dbReference type="Proteomes" id="UP000294902"/>
    </source>
</evidence>